<accession>A0A5R9IIB8</accession>
<organism evidence="4 5">
    <name type="scientific">Thalassotalea litorea</name>
    <dbReference type="NCBI Taxonomy" id="2020715"/>
    <lineage>
        <taxon>Bacteria</taxon>
        <taxon>Pseudomonadati</taxon>
        <taxon>Pseudomonadota</taxon>
        <taxon>Gammaproteobacteria</taxon>
        <taxon>Alteromonadales</taxon>
        <taxon>Colwelliaceae</taxon>
        <taxon>Thalassotalea</taxon>
    </lineage>
</organism>
<dbReference type="PROSITE" id="PS51257">
    <property type="entry name" value="PROKAR_LIPOPROTEIN"/>
    <property type="match status" value="1"/>
</dbReference>
<dbReference type="PANTHER" id="PTHR10963">
    <property type="entry name" value="GLYCOSYL HYDROLASE-RELATED"/>
    <property type="match status" value="1"/>
</dbReference>
<reference evidence="4 5" key="1">
    <citation type="submission" date="2019-05" db="EMBL/GenBank/DDBJ databases">
        <title>Genome sequences of Thalassotalea litorea 1K03283.</title>
        <authorList>
            <person name="Zhang D."/>
        </authorList>
    </citation>
    <scope>NUCLEOTIDE SEQUENCE [LARGE SCALE GENOMIC DNA]</scope>
    <source>
        <strain evidence="4 5">MCCC 1K03283</strain>
    </source>
</reference>
<evidence type="ECO:0000313" key="4">
    <source>
        <dbReference type="EMBL" id="TLU64329.1"/>
    </source>
</evidence>
<keyword evidence="2" id="KW-0732">Signal</keyword>
<evidence type="ECO:0000313" key="5">
    <source>
        <dbReference type="Proteomes" id="UP000307790"/>
    </source>
</evidence>
<evidence type="ECO:0000256" key="2">
    <source>
        <dbReference type="SAM" id="SignalP"/>
    </source>
</evidence>
<comment type="caution">
    <text evidence="4">The sequence shown here is derived from an EMBL/GenBank/DDBJ whole genome shotgun (WGS) entry which is preliminary data.</text>
</comment>
<sequence>MKQTTSSLVGLLCLTLMACSSEPSTDDGASLTYQPVLPAQLSEQWQLVNSLSDEFDNRDIDANKWNKDPADWGPWSWEPDNVWQQDGLLNIQIDYSEHTAKRWNKNRRKVDVDLFYTSGIIRSYGYQTYGYYEARIKGVPTFPGSSPAFWIYSLNDEVAKMGLKGTKEGEPTYSEVDIVELQQSEWIEGTYQKYDGPEVIDMNLHTRIIENGKEVWKRPGKFPELTKNKIHADFDVRDDFHVYGAEVSEDKITWYLDGKKVAEKPNLYWHLPMHVTLSLGLRFPQVSYRDCPQNLNRCQVPEAATADGYPSAMQVDWVRVYKKKP</sequence>
<evidence type="ECO:0000256" key="1">
    <source>
        <dbReference type="ARBA" id="ARBA00006865"/>
    </source>
</evidence>
<feature type="signal peptide" evidence="2">
    <location>
        <begin position="1"/>
        <end position="18"/>
    </location>
</feature>
<protein>
    <submittedName>
        <fullName evidence="4">Glycosyl hydrolase family protein</fullName>
    </submittedName>
</protein>
<dbReference type="SUPFAM" id="SSF49899">
    <property type="entry name" value="Concanavalin A-like lectins/glucanases"/>
    <property type="match status" value="1"/>
</dbReference>
<dbReference type="Pfam" id="PF00722">
    <property type="entry name" value="Glyco_hydro_16"/>
    <property type="match status" value="1"/>
</dbReference>
<feature type="domain" description="GH16" evidence="3">
    <location>
        <begin position="42"/>
        <end position="325"/>
    </location>
</feature>
<dbReference type="OrthoDB" id="9809583at2"/>
<dbReference type="RefSeq" id="WP_138320312.1">
    <property type="nucleotide sequence ID" value="NZ_VCBC01000011.1"/>
</dbReference>
<dbReference type="GO" id="GO:0005975">
    <property type="term" value="P:carbohydrate metabolic process"/>
    <property type="evidence" value="ECO:0007669"/>
    <property type="project" value="InterPro"/>
</dbReference>
<dbReference type="InterPro" id="IPR013320">
    <property type="entry name" value="ConA-like_dom_sf"/>
</dbReference>
<evidence type="ECO:0000259" key="3">
    <source>
        <dbReference type="PROSITE" id="PS51762"/>
    </source>
</evidence>
<comment type="similarity">
    <text evidence="1">Belongs to the glycosyl hydrolase 16 family.</text>
</comment>
<dbReference type="PROSITE" id="PS51762">
    <property type="entry name" value="GH16_2"/>
    <property type="match status" value="1"/>
</dbReference>
<dbReference type="GO" id="GO:0004553">
    <property type="term" value="F:hydrolase activity, hydrolyzing O-glycosyl compounds"/>
    <property type="evidence" value="ECO:0007669"/>
    <property type="project" value="InterPro"/>
</dbReference>
<dbReference type="Gene3D" id="2.60.120.200">
    <property type="match status" value="1"/>
</dbReference>
<gene>
    <name evidence="4" type="ORF">FE810_12060</name>
</gene>
<dbReference type="PANTHER" id="PTHR10963:SF55">
    <property type="entry name" value="GLYCOSIDE HYDROLASE FAMILY 16 PROTEIN"/>
    <property type="match status" value="1"/>
</dbReference>
<dbReference type="InterPro" id="IPR000757">
    <property type="entry name" value="Beta-glucanase-like"/>
</dbReference>
<dbReference type="AlphaFoldDB" id="A0A5R9IIB8"/>
<dbReference type="InterPro" id="IPR050546">
    <property type="entry name" value="Glycosyl_Hydrlase_16"/>
</dbReference>
<dbReference type="Proteomes" id="UP000307790">
    <property type="component" value="Unassembled WGS sequence"/>
</dbReference>
<name>A0A5R9IIB8_9GAMM</name>
<feature type="chain" id="PRO_5024328115" evidence="2">
    <location>
        <begin position="19"/>
        <end position="325"/>
    </location>
</feature>
<keyword evidence="4" id="KW-0378">Hydrolase</keyword>
<keyword evidence="5" id="KW-1185">Reference proteome</keyword>
<dbReference type="EMBL" id="VCBC01000011">
    <property type="protein sequence ID" value="TLU64329.1"/>
    <property type="molecule type" value="Genomic_DNA"/>
</dbReference>
<proteinExistence type="inferred from homology"/>